<feature type="region of interest" description="Disordered" evidence="1">
    <location>
        <begin position="373"/>
        <end position="441"/>
    </location>
</feature>
<protein>
    <recommendedName>
        <fullName evidence="4">BZIP domain-containing protein</fullName>
    </recommendedName>
</protein>
<dbReference type="OrthoDB" id="4161589at2759"/>
<evidence type="ECO:0000313" key="3">
    <source>
        <dbReference type="Proteomes" id="UP000813385"/>
    </source>
</evidence>
<keyword evidence="3" id="KW-1185">Reference proteome</keyword>
<accession>A0A8K0X6G7</accession>
<feature type="compositionally biased region" description="Pro residues" evidence="1">
    <location>
        <begin position="116"/>
        <end position="126"/>
    </location>
</feature>
<dbReference type="InterPro" id="IPR021833">
    <property type="entry name" value="DUF3425"/>
</dbReference>
<name>A0A8K0X6G7_9PEZI</name>
<gene>
    <name evidence="2" type="ORF">B0T11DRAFT_68095</name>
</gene>
<dbReference type="CDD" id="cd14688">
    <property type="entry name" value="bZIP_YAP"/>
    <property type="match status" value="1"/>
</dbReference>
<feature type="region of interest" description="Disordered" evidence="1">
    <location>
        <begin position="49"/>
        <end position="71"/>
    </location>
</feature>
<dbReference type="EMBL" id="JAGPXD010000002">
    <property type="protein sequence ID" value="KAH7368877.1"/>
    <property type="molecule type" value="Genomic_DNA"/>
</dbReference>
<feature type="region of interest" description="Disordered" evidence="1">
    <location>
        <begin position="1"/>
        <end position="34"/>
    </location>
</feature>
<evidence type="ECO:0000313" key="2">
    <source>
        <dbReference type="EMBL" id="KAH7368877.1"/>
    </source>
</evidence>
<dbReference type="PANTHER" id="PTHR37012:SF7">
    <property type="entry name" value="B-ZIP TRANSCRIPTION FACTOR (EUROFUNG)-RELATED"/>
    <property type="match status" value="1"/>
</dbReference>
<dbReference type="AlphaFoldDB" id="A0A8K0X6G7"/>
<proteinExistence type="predicted"/>
<reference evidence="2" key="1">
    <citation type="journal article" date="2021" name="Nat. Commun.">
        <title>Genetic determinants of endophytism in the Arabidopsis root mycobiome.</title>
        <authorList>
            <person name="Mesny F."/>
            <person name="Miyauchi S."/>
            <person name="Thiergart T."/>
            <person name="Pickel B."/>
            <person name="Atanasova L."/>
            <person name="Karlsson M."/>
            <person name="Huettel B."/>
            <person name="Barry K.W."/>
            <person name="Haridas S."/>
            <person name="Chen C."/>
            <person name="Bauer D."/>
            <person name="Andreopoulos W."/>
            <person name="Pangilinan J."/>
            <person name="LaButti K."/>
            <person name="Riley R."/>
            <person name="Lipzen A."/>
            <person name="Clum A."/>
            <person name="Drula E."/>
            <person name="Henrissat B."/>
            <person name="Kohler A."/>
            <person name="Grigoriev I.V."/>
            <person name="Martin F.M."/>
            <person name="Hacquard S."/>
        </authorList>
    </citation>
    <scope>NUCLEOTIDE SEQUENCE</scope>
    <source>
        <strain evidence="2">MPI-CAGE-AT-0016</strain>
    </source>
</reference>
<organism evidence="2 3">
    <name type="scientific">Plectosphaerella cucumerina</name>
    <dbReference type="NCBI Taxonomy" id="40658"/>
    <lineage>
        <taxon>Eukaryota</taxon>
        <taxon>Fungi</taxon>
        <taxon>Dikarya</taxon>
        <taxon>Ascomycota</taxon>
        <taxon>Pezizomycotina</taxon>
        <taxon>Sordariomycetes</taxon>
        <taxon>Hypocreomycetidae</taxon>
        <taxon>Glomerellales</taxon>
        <taxon>Plectosphaerellaceae</taxon>
        <taxon>Plectosphaerella</taxon>
    </lineage>
</organism>
<feature type="compositionally biased region" description="Basic and acidic residues" evidence="1">
    <location>
        <begin position="424"/>
        <end position="434"/>
    </location>
</feature>
<dbReference type="Pfam" id="PF11905">
    <property type="entry name" value="DUF3425"/>
    <property type="match status" value="1"/>
</dbReference>
<dbReference type="PANTHER" id="PTHR37012">
    <property type="entry name" value="B-ZIP TRANSCRIPTION FACTOR (EUROFUNG)-RELATED"/>
    <property type="match status" value="1"/>
</dbReference>
<sequence length="441" mass="50143">MAPPAQSDADSEARRKRKRENDRKAQRVARERSKKRIEHLEFLLGNLRKDDKHDDSTELADRLEKATSERDALLDSLRSIEALVQRQISRHADIGELSSSRPPAAAPDDHPDDKPPPPPPPPPPAQSLPAPSSTSLPSSSASSIISACPPPPGTLDVMPGAALPPMPDDCLWTVAKGILQRPHTIYSRDPAQWQDVPVRAAVEGWEAVERAGLMNPFWETLRGLDEKCLAACGPVERIGFLHMTHTLLVYHGDPSQKNFENLPPFYWMRPSQSLPHAYAAEFFPWPGVRERFVFSEARYANEDFSTLFPTQLQVPWPYDLRDTFTICPETNTYAITPTFDQHVRNIQAWTMRPDFFQRFPELMSDIPVAGSIPGSIDWHGPPPRRSRIKEERDDDPARRVSRFPPWNPKLTRKRQRSLLLLDGPSDHDCCEERRPKHHDHR</sequence>
<feature type="compositionally biased region" description="Low complexity" evidence="1">
    <location>
        <begin position="127"/>
        <end position="147"/>
    </location>
</feature>
<dbReference type="Proteomes" id="UP000813385">
    <property type="component" value="Unassembled WGS sequence"/>
</dbReference>
<evidence type="ECO:0008006" key="4">
    <source>
        <dbReference type="Google" id="ProtNLM"/>
    </source>
</evidence>
<comment type="caution">
    <text evidence="2">The sequence shown here is derived from an EMBL/GenBank/DDBJ whole genome shotgun (WGS) entry which is preliminary data.</text>
</comment>
<feature type="compositionally biased region" description="Basic and acidic residues" evidence="1">
    <location>
        <begin position="388"/>
        <end position="398"/>
    </location>
</feature>
<feature type="region of interest" description="Disordered" evidence="1">
    <location>
        <begin position="92"/>
        <end position="160"/>
    </location>
</feature>
<evidence type="ECO:0000256" key="1">
    <source>
        <dbReference type="SAM" id="MobiDB-lite"/>
    </source>
</evidence>
<feature type="compositionally biased region" description="Basic and acidic residues" evidence="1">
    <location>
        <begin position="19"/>
        <end position="31"/>
    </location>
</feature>